<sequence>MNNIVELKQSEADQYRNVHEWLRQELDLPEWYGENLDALWDCVTGHLPKPMTIRWIADSRHESSYSAIVEVFREAADQDDEISFEYVSSP</sequence>
<accession>A0A916Z8R7</accession>
<keyword evidence="4" id="KW-1185">Reference proteome</keyword>
<organism evidence="3 4">
    <name type="scientific">Paenibacillus nasutitermitis</name>
    <dbReference type="NCBI Taxonomy" id="1652958"/>
    <lineage>
        <taxon>Bacteria</taxon>
        <taxon>Bacillati</taxon>
        <taxon>Bacillota</taxon>
        <taxon>Bacilli</taxon>
        <taxon>Bacillales</taxon>
        <taxon>Paenibacillaceae</taxon>
        <taxon>Paenibacillus</taxon>
    </lineage>
</organism>
<dbReference type="Pfam" id="PF01337">
    <property type="entry name" value="Barstar"/>
    <property type="match status" value="1"/>
</dbReference>
<evidence type="ECO:0000313" key="4">
    <source>
        <dbReference type="Proteomes" id="UP000612456"/>
    </source>
</evidence>
<comment type="similarity">
    <text evidence="1">Belongs to the barstar family.</text>
</comment>
<dbReference type="AlphaFoldDB" id="A0A916Z8R7"/>
<name>A0A916Z8R7_9BACL</name>
<feature type="domain" description="Barstar (barnase inhibitor)" evidence="2">
    <location>
        <begin position="4"/>
        <end position="86"/>
    </location>
</feature>
<reference evidence="3" key="2">
    <citation type="submission" date="2020-09" db="EMBL/GenBank/DDBJ databases">
        <authorList>
            <person name="Sun Q."/>
            <person name="Zhou Y."/>
        </authorList>
    </citation>
    <scope>NUCLEOTIDE SEQUENCE</scope>
    <source>
        <strain evidence="3">CGMCC 1.15178</strain>
    </source>
</reference>
<evidence type="ECO:0000313" key="3">
    <source>
        <dbReference type="EMBL" id="GGD81841.1"/>
    </source>
</evidence>
<dbReference type="Proteomes" id="UP000612456">
    <property type="component" value="Unassembled WGS sequence"/>
</dbReference>
<dbReference type="InterPro" id="IPR035905">
    <property type="entry name" value="Barstar-like_sf"/>
</dbReference>
<dbReference type="SUPFAM" id="SSF52038">
    <property type="entry name" value="Barstar-related"/>
    <property type="match status" value="1"/>
</dbReference>
<dbReference type="EMBL" id="BMHP01000003">
    <property type="protein sequence ID" value="GGD81841.1"/>
    <property type="molecule type" value="Genomic_DNA"/>
</dbReference>
<protein>
    <recommendedName>
        <fullName evidence="2">Barstar (barnase inhibitor) domain-containing protein</fullName>
    </recommendedName>
</protein>
<proteinExistence type="inferred from homology"/>
<dbReference type="Gene3D" id="3.30.370.10">
    <property type="entry name" value="Barstar-like"/>
    <property type="match status" value="1"/>
</dbReference>
<gene>
    <name evidence="3" type="ORF">GCM10010911_44950</name>
</gene>
<comment type="caution">
    <text evidence="3">The sequence shown here is derived from an EMBL/GenBank/DDBJ whole genome shotgun (WGS) entry which is preliminary data.</text>
</comment>
<evidence type="ECO:0000259" key="2">
    <source>
        <dbReference type="Pfam" id="PF01337"/>
    </source>
</evidence>
<reference evidence="3" key="1">
    <citation type="journal article" date="2014" name="Int. J. Syst. Evol. Microbiol.">
        <title>Complete genome sequence of Corynebacterium casei LMG S-19264T (=DSM 44701T), isolated from a smear-ripened cheese.</title>
        <authorList>
            <consortium name="US DOE Joint Genome Institute (JGI-PGF)"/>
            <person name="Walter F."/>
            <person name="Albersmeier A."/>
            <person name="Kalinowski J."/>
            <person name="Ruckert C."/>
        </authorList>
    </citation>
    <scope>NUCLEOTIDE SEQUENCE</scope>
    <source>
        <strain evidence="3">CGMCC 1.15178</strain>
    </source>
</reference>
<dbReference type="RefSeq" id="WP_188995107.1">
    <property type="nucleotide sequence ID" value="NZ_BMHP01000003.1"/>
</dbReference>
<dbReference type="InterPro" id="IPR000468">
    <property type="entry name" value="Barstar"/>
</dbReference>
<evidence type="ECO:0000256" key="1">
    <source>
        <dbReference type="ARBA" id="ARBA00006845"/>
    </source>
</evidence>